<proteinExistence type="predicted"/>
<accession>A0A0F9TS52</accession>
<name>A0A0F9TS52_9ZZZZ</name>
<organism evidence="1">
    <name type="scientific">marine sediment metagenome</name>
    <dbReference type="NCBI Taxonomy" id="412755"/>
    <lineage>
        <taxon>unclassified sequences</taxon>
        <taxon>metagenomes</taxon>
        <taxon>ecological metagenomes</taxon>
    </lineage>
</organism>
<dbReference type="AlphaFoldDB" id="A0A0F9TS52"/>
<comment type="caution">
    <text evidence="1">The sequence shown here is derived from an EMBL/GenBank/DDBJ whole genome shotgun (WGS) entry which is preliminary data.</text>
</comment>
<gene>
    <name evidence="1" type="ORF">LCGC14_0695390</name>
</gene>
<feature type="non-terminal residue" evidence="1">
    <location>
        <position position="166"/>
    </location>
</feature>
<sequence>MARGSFGRTRAFQDFLNTFEDVTWAATSVDLGEGWFMVSENQGTLNDVIDEPGGVQQFLTAASDNDNVALLSGLYRPADGELNFEARFKVADDILNTAIYAGFTETLALGTPIMPAEFTGTTMTYQGTGGMTGFNWDSDATDNDFRALMGDGGAAVAGSSNGTRLA</sequence>
<evidence type="ECO:0000313" key="1">
    <source>
        <dbReference type="EMBL" id="KKN44228.1"/>
    </source>
</evidence>
<dbReference type="EMBL" id="LAZR01001462">
    <property type="protein sequence ID" value="KKN44228.1"/>
    <property type="molecule type" value="Genomic_DNA"/>
</dbReference>
<reference evidence="1" key="1">
    <citation type="journal article" date="2015" name="Nature">
        <title>Complex archaea that bridge the gap between prokaryotes and eukaryotes.</title>
        <authorList>
            <person name="Spang A."/>
            <person name="Saw J.H."/>
            <person name="Jorgensen S.L."/>
            <person name="Zaremba-Niedzwiedzka K."/>
            <person name="Martijn J."/>
            <person name="Lind A.E."/>
            <person name="van Eijk R."/>
            <person name="Schleper C."/>
            <person name="Guy L."/>
            <person name="Ettema T.J."/>
        </authorList>
    </citation>
    <scope>NUCLEOTIDE SEQUENCE</scope>
</reference>
<protein>
    <submittedName>
        <fullName evidence="1">Uncharacterized protein</fullName>
    </submittedName>
</protein>